<proteinExistence type="predicted"/>
<evidence type="ECO:0000313" key="2">
    <source>
        <dbReference type="EMBL" id="AZU98572.1"/>
    </source>
</evidence>
<dbReference type="RefSeq" id="YP_009882145.1">
    <property type="nucleotide sequence ID" value="NC_049445.1"/>
</dbReference>
<evidence type="ECO:0008006" key="4">
    <source>
        <dbReference type="Google" id="ProtNLM"/>
    </source>
</evidence>
<dbReference type="Gene3D" id="3.30.40.220">
    <property type="match status" value="1"/>
</dbReference>
<reference evidence="2 3" key="1">
    <citation type="submission" date="2018-12" db="EMBL/GenBank/DDBJ databases">
        <title>Successful treatment of antibiotic resistant microbial bone infection with bacteriophages.</title>
        <authorList>
            <person name="Nir-Paz R."/>
            <person name="Gelman D."/>
            <person name="Khouri A."/>
            <person name="Sisson B.M."/>
            <person name="Fackler J."/>
            <person name="Oren S.A."/>
            <person name="Khalifa L."/>
            <person name="Rimon A."/>
            <person name="Glazer S.C."/>
            <person name="Moses A.E."/>
            <person name="Yoram W."/>
            <person name="Schooley R.T."/>
            <person name="Hazan R."/>
        </authorList>
    </citation>
    <scope>NUCLEOTIDE SEQUENCE [LARGE SCALE GENOMIC DNA]</scope>
</reference>
<dbReference type="KEGG" id="vg:55811441"/>
<protein>
    <recommendedName>
        <fullName evidence="4">Anti-sigma factor</fullName>
    </recommendedName>
</protein>
<sequence length="322" mass="36015">MISSLKIAECYVNKAKNAKARGIKFDMSLIAFANIKCQEVCAYSGLPFDDSLNGSLSLERIDNSIGYIDGNVIPVRREFNTLRGNLTLDTIHARIEQLNSIVISKEAKIVHHQTAMASEFTLAGLKEITSSSPKVFNKPKLNIKHLPRWKKYVDTLANTQRALESRMALIAETELLIIGKKGTPPGKNKLKNLRKLLNTHTTKADALKLAIDGAEKALEKFYKNCCKTSDGQPLNIQLPKIVVEKPSNTSFHVAQIELLRREIKEHSTAILNLKTIIAPALIKFRDLSDANKERIRLGLPINTTTYALLKHKVGYNCLIYKI</sequence>
<organism evidence="2 3">
    <name type="scientific">Acinetobacter phage AbTZA1</name>
    <dbReference type="NCBI Taxonomy" id="2500827"/>
    <lineage>
        <taxon>Viruses</taxon>
        <taxon>Duplodnaviria</taxon>
        <taxon>Heunggongvirae</taxon>
        <taxon>Uroviricota</taxon>
        <taxon>Caudoviricetes</taxon>
        <taxon>Pantevenvirales</taxon>
        <taxon>Straboviridae</taxon>
        <taxon>Twarogvirinae</taxon>
        <taxon>Hadassahvirus</taxon>
        <taxon>Hadassahvirus azbtza1</taxon>
    </lineage>
</organism>
<accession>A0A3Q9R6Z8</accession>
<evidence type="ECO:0000313" key="3">
    <source>
        <dbReference type="Proteomes" id="UP000287416"/>
    </source>
</evidence>
<feature type="coiled-coil region" evidence="1">
    <location>
        <begin position="190"/>
        <end position="224"/>
    </location>
</feature>
<evidence type="ECO:0000256" key="1">
    <source>
        <dbReference type="SAM" id="Coils"/>
    </source>
</evidence>
<keyword evidence="3" id="KW-1185">Reference proteome</keyword>
<dbReference type="EMBL" id="MK278860">
    <property type="protein sequence ID" value="AZU98572.1"/>
    <property type="molecule type" value="Genomic_DNA"/>
</dbReference>
<name>A0A3Q9R6Z8_9CAUD</name>
<dbReference type="GeneID" id="55811441"/>
<keyword evidence="1" id="KW-0175">Coiled coil</keyword>
<dbReference type="Proteomes" id="UP000287416">
    <property type="component" value="Segment"/>
</dbReference>